<dbReference type="InterPro" id="IPR016291">
    <property type="entry name" value="Isochorismatase"/>
</dbReference>
<dbReference type="Proteomes" id="UP000249304">
    <property type="component" value="Unassembled WGS sequence"/>
</dbReference>
<dbReference type="InterPro" id="IPR036380">
    <property type="entry name" value="Isochorismatase-like_sf"/>
</dbReference>
<protein>
    <recommendedName>
        <fullName evidence="3">Isochorismatase-like domain-containing protein</fullName>
    </recommendedName>
</protein>
<dbReference type="PANTHER" id="PTHR43540:SF3">
    <property type="entry name" value="ENTEROBACTIN SYNTHASE COMPONENT B"/>
    <property type="match status" value="1"/>
</dbReference>
<dbReference type="SUPFAM" id="SSF52499">
    <property type="entry name" value="Isochorismatase-like hydrolases"/>
    <property type="match status" value="1"/>
</dbReference>
<gene>
    <name evidence="4" type="ORF">C1J01_16375</name>
</gene>
<reference evidence="4 5" key="1">
    <citation type="submission" date="2018-01" db="EMBL/GenBank/DDBJ databases">
        <title>Draft genome sequence of Nonomuraea sp. KC333.</title>
        <authorList>
            <person name="Sahin N."/>
            <person name="Saygin H."/>
            <person name="Ay H."/>
        </authorList>
    </citation>
    <scope>NUCLEOTIDE SEQUENCE [LARGE SCALE GENOMIC DNA]</scope>
    <source>
        <strain evidence="4 5">KC333</strain>
    </source>
</reference>
<evidence type="ECO:0000259" key="3">
    <source>
        <dbReference type="Pfam" id="PF00857"/>
    </source>
</evidence>
<keyword evidence="1" id="KW-0378">Hydrolase</keyword>
<dbReference type="EMBL" id="POUD01000058">
    <property type="protein sequence ID" value="PZG18044.1"/>
    <property type="molecule type" value="Genomic_DNA"/>
</dbReference>
<feature type="region of interest" description="Disordered" evidence="2">
    <location>
        <begin position="1"/>
        <end position="32"/>
    </location>
</feature>
<proteinExistence type="predicted"/>
<dbReference type="PANTHER" id="PTHR43540">
    <property type="entry name" value="PEROXYUREIDOACRYLATE/UREIDOACRYLATE AMIDOHYDROLASE-RELATED"/>
    <property type="match status" value="1"/>
</dbReference>
<dbReference type="PRINTS" id="PR01398">
    <property type="entry name" value="ISCHRISMTASE"/>
</dbReference>
<evidence type="ECO:0000256" key="1">
    <source>
        <dbReference type="ARBA" id="ARBA00022801"/>
    </source>
</evidence>
<dbReference type="OrthoDB" id="5794853at2"/>
<name>A0A2W2FSN0_9ACTN</name>
<organism evidence="4 5">
    <name type="scientific">Nonomuraea aridisoli</name>
    <dbReference type="NCBI Taxonomy" id="2070368"/>
    <lineage>
        <taxon>Bacteria</taxon>
        <taxon>Bacillati</taxon>
        <taxon>Actinomycetota</taxon>
        <taxon>Actinomycetes</taxon>
        <taxon>Streptosporangiales</taxon>
        <taxon>Streptosporangiaceae</taxon>
        <taxon>Nonomuraea</taxon>
    </lineage>
</organism>
<evidence type="ECO:0000313" key="4">
    <source>
        <dbReference type="EMBL" id="PZG18044.1"/>
    </source>
</evidence>
<dbReference type="AlphaFoldDB" id="A0A2W2FSN0"/>
<feature type="domain" description="Isochorismatase-like" evidence="3">
    <location>
        <begin position="45"/>
        <end position="218"/>
    </location>
</feature>
<accession>A0A2W2FSN0</accession>
<dbReference type="InterPro" id="IPR000868">
    <property type="entry name" value="Isochorismatase-like_dom"/>
</dbReference>
<dbReference type="GO" id="GO:0008908">
    <property type="term" value="F:isochorismatase activity"/>
    <property type="evidence" value="ECO:0007669"/>
    <property type="project" value="InterPro"/>
</dbReference>
<dbReference type="InterPro" id="IPR050272">
    <property type="entry name" value="Isochorismatase-like_hydrls"/>
</dbReference>
<dbReference type="Gene3D" id="3.40.50.850">
    <property type="entry name" value="Isochorismatase-like"/>
    <property type="match status" value="1"/>
</dbReference>
<evidence type="ECO:0000256" key="2">
    <source>
        <dbReference type="SAM" id="MobiDB-lite"/>
    </source>
</evidence>
<sequence>MRCAARISREDLSPMSLPPAADTYLPPPPPAGAFDDWQIDPGRIVLLIQDMQYHLLRSFPSAAAPVTDLLANVAALRETFHEAAIPVLYTVEPGGQDPDERGLLTDRWGPGPRTDPADIDLPPVLVPGPYDRVIVKRRYSAFFETALEEVLDELGRDQLLICGLHAHIGVLATALDAYMRDIRPFVVSDGVAGFCRDRHAAALHLVAHGWGRVLSTEQVRAGLRARKLTASPVLRCPVLTPSIS</sequence>
<evidence type="ECO:0000313" key="5">
    <source>
        <dbReference type="Proteomes" id="UP000249304"/>
    </source>
</evidence>
<dbReference type="Pfam" id="PF00857">
    <property type="entry name" value="Isochorismatase"/>
    <property type="match status" value="1"/>
</dbReference>
<keyword evidence="5" id="KW-1185">Reference proteome</keyword>
<comment type="caution">
    <text evidence="4">The sequence shown here is derived from an EMBL/GenBank/DDBJ whole genome shotgun (WGS) entry which is preliminary data.</text>
</comment>